<name>A0A7Y8ECE7_9PSED</name>
<protein>
    <submittedName>
        <fullName evidence="1">Uncharacterized protein</fullName>
    </submittedName>
</protein>
<evidence type="ECO:0000313" key="1">
    <source>
        <dbReference type="EMBL" id="NWE11992.1"/>
    </source>
</evidence>
<evidence type="ECO:0000313" key="2">
    <source>
        <dbReference type="Proteomes" id="UP000531950"/>
    </source>
</evidence>
<dbReference type="EMBL" id="JACARG010000009">
    <property type="protein sequence ID" value="NWE11992.1"/>
    <property type="molecule type" value="Genomic_DNA"/>
</dbReference>
<sequence length="91" mass="9840">MDFAYAGAESAGSTHVIGRSWFGGLSICFDGGCSYPSMIGVLEAVFRRYGRLVRFGESLSAQDWIARVEESGFHISEQERAAVLTLMRGGG</sequence>
<reference evidence="1 2" key="1">
    <citation type="submission" date="2020-04" db="EMBL/GenBank/DDBJ databases">
        <title>Molecular characterization of pseudomonads from Agaricus bisporus reveal novel blotch 2 pathogens in Western Europe.</title>
        <authorList>
            <person name="Taparia T."/>
            <person name="Krijger M."/>
            <person name="Haynes E."/>
            <person name="Elpinstone J.G."/>
            <person name="Noble R."/>
            <person name="Van Der Wolf J."/>
        </authorList>
    </citation>
    <scope>NUCLEOTIDE SEQUENCE [LARGE SCALE GENOMIC DNA]</scope>
    <source>
        <strain evidence="1 2">IPO3782</strain>
    </source>
</reference>
<dbReference type="AlphaFoldDB" id="A0A7Y8ECE7"/>
<proteinExistence type="predicted"/>
<dbReference type="Proteomes" id="UP000531950">
    <property type="component" value="Unassembled WGS sequence"/>
</dbReference>
<organism evidence="1 2">
    <name type="scientific">Pseudomonas yamanorum</name>
    <dbReference type="NCBI Taxonomy" id="515393"/>
    <lineage>
        <taxon>Bacteria</taxon>
        <taxon>Pseudomonadati</taxon>
        <taxon>Pseudomonadota</taxon>
        <taxon>Gammaproteobacteria</taxon>
        <taxon>Pseudomonadales</taxon>
        <taxon>Pseudomonadaceae</taxon>
        <taxon>Pseudomonas</taxon>
    </lineage>
</organism>
<accession>A0A7Y8ECE7</accession>
<gene>
    <name evidence="1" type="ORF">HX822_03505</name>
</gene>
<comment type="caution">
    <text evidence="1">The sequence shown here is derived from an EMBL/GenBank/DDBJ whole genome shotgun (WGS) entry which is preliminary data.</text>
</comment>